<gene>
    <name evidence="2" type="ORF">D8674_004412</name>
</gene>
<comment type="caution">
    <text evidence="2">The sequence shown here is derived from an EMBL/GenBank/DDBJ whole genome shotgun (WGS) entry which is preliminary data.</text>
</comment>
<evidence type="ECO:0000313" key="3">
    <source>
        <dbReference type="Proteomes" id="UP000327157"/>
    </source>
</evidence>
<reference evidence="2 3" key="1">
    <citation type="submission" date="2019-09" db="EMBL/GenBank/DDBJ databases">
        <authorList>
            <person name="Ou C."/>
        </authorList>
    </citation>
    <scope>NUCLEOTIDE SEQUENCE [LARGE SCALE GENOMIC DNA]</scope>
    <source>
        <strain evidence="2">S2</strain>
        <tissue evidence="2">Leaf</tissue>
    </source>
</reference>
<sequence length="126" mass="14155">MERSGSYVAGCHWMIWERILSEPKPTGSFESFFFEGQVGVVNVLGIGVVLLRSWLHDQASSQAPHVCIFLYGLVVNIDSNFDGDIRERERDLSSSWSLTRCKPSGRGSKKKDPRGLGPKRILSRMV</sequence>
<accession>A0A5N5FKF9</accession>
<reference evidence="2 3" key="3">
    <citation type="submission" date="2019-11" db="EMBL/GenBank/DDBJ databases">
        <title>A de novo genome assembly of a pear dwarfing rootstock.</title>
        <authorList>
            <person name="Wang F."/>
            <person name="Wang J."/>
            <person name="Li S."/>
            <person name="Zhang Y."/>
            <person name="Fang M."/>
            <person name="Ma L."/>
            <person name="Zhao Y."/>
            <person name="Jiang S."/>
        </authorList>
    </citation>
    <scope>NUCLEOTIDE SEQUENCE [LARGE SCALE GENOMIC DNA]</scope>
    <source>
        <strain evidence="2">S2</strain>
        <tissue evidence="2">Leaf</tissue>
    </source>
</reference>
<feature type="region of interest" description="Disordered" evidence="1">
    <location>
        <begin position="96"/>
        <end position="117"/>
    </location>
</feature>
<evidence type="ECO:0000256" key="1">
    <source>
        <dbReference type="SAM" id="MobiDB-lite"/>
    </source>
</evidence>
<organism evidence="2 3">
    <name type="scientific">Pyrus ussuriensis x Pyrus communis</name>
    <dbReference type="NCBI Taxonomy" id="2448454"/>
    <lineage>
        <taxon>Eukaryota</taxon>
        <taxon>Viridiplantae</taxon>
        <taxon>Streptophyta</taxon>
        <taxon>Embryophyta</taxon>
        <taxon>Tracheophyta</taxon>
        <taxon>Spermatophyta</taxon>
        <taxon>Magnoliopsida</taxon>
        <taxon>eudicotyledons</taxon>
        <taxon>Gunneridae</taxon>
        <taxon>Pentapetalae</taxon>
        <taxon>rosids</taxon>
        <taxon>fabids</taxon>
        <taxon>Rosales</taxon>
        <taxon>Rosaceae</taxon>
        <taxon>Amygdaloideae</taxon>
        <taxon>Maleae</taxon>
        <taxon>Pyrus</taxon>
    </lineage>
</organism>
<keyword evidence="3" id="KW-1185">Reference proteome</keyword>
<name>A0A5N5FKF9_9ROSA</name>
<dbReference type="Proteomes" id="UP000327157">
    <property type="component" value="Chromosome 10"/>
</dbReference>
<proteinExistence type="predicted"/>
<dbReference type="AlphaFoldDB" id="A0A5N5FKF9"/>
<protein>
    <submittedName>
        <fullName evidence="2">Type I inositol 1,4,5-trisphosphate 5-phosphatase 1-like</fullName>
    </submittedName>
</protein>
<evidence type="ECO:0000313" key="2">
    <source>
        <dbReference type="EMBL" id="KAB2603407.1"/>
    </source>
</evidence>
<reference evidence="3" key="2">
    <citation type="submission" date="2019-10" db="EMBL/GenBank/DDBJ databases">
        <title>A de novo genome assembly of a pear dwarfing rootstock.</title>
        <authorList>
            <person name="Wang F."/>
            <person name="Wang J."/>
            <person name="Li S."/>
            <person name="Zhang Y."/>
            <person name="Fang M."/>
            <person name="Ma L."/>
            <person name="Zhao Y."/>
            <person name="Jiang S."/>
        </authorList>
    </citation>
    <scope>NUCLEOTIDE SEQUENCE [LARGE SCALE GENOMIC DNA]</scope>
</reference>
<dbReference type="EMBL" id="SMOL01000695">
    <property type="protein sequence ID" value="KAB2603407.1"/>
    <property type="molecule type" value="Genomic_DNA"/>
</dbReference>